<accession>A0ABV9D5H1</accession>
<protein>
    <submittedName>
        <fullName evidence="2">Phosphotransferase family protein</fullName>
    </submittedName>
</protein>
<evidence type="ECO:0000313" key="2">
    <source>
        <dbReference type="EMBL" id="MFC4553921.1"/>
    </source>
</evidence>
<dbReference type="InterPro" id="IPR011009">
    <property type="entry name" value="Kinase-like_dom_sf"/>
</dbReference>
<dbReference type="SUPFAM" id="SSF56112">
    <property type="entry name" value="Protein kinase-like (PK-like)"/>
    <property type="match status" value="1"/>
</dbReference>
<proteinExistence type="predicted"/>
<keyword evidence="3" id="KW-1185">Reference proteome</keyword>
<name>A0ABV9D5H1_9MICO</name>
<dbReference type="InterPro" id="IPR051678">
    <property type="entry name" value="AGP_Transferase"/>
</dbReference>
<organism evidence="2 3">
    <name type="scientific">Georgenia faecalis</name>
    <dbReference type="NCBI Taxonomy" id="2483799"/>
    <lineage>
        <taxon>Bacteria</taxon>
        <taxon>Bacillati</taxon>
        <taxon>Actinomycetota</taxon>
        <taxon>Actinomycetes</taxon>
        <taxon>Micrococcales</taxon>
        <taxon>Bogoriellaceae</taxon>
        <taxon>Georgenia</taxon>
    </lineage>
</organism>
<sequence length="334" mass="34481">MGDAGLADGAGLADAAAVTPPDVDALRAVARDVLATHGLPARSLRLLGAGLDHAAFEADGEVVVRIAVGGAGESEVAAEVRREAELLRAVAAVVPVAVPVPLVVDGDRGCLAYRRLPGRPLLGLPDALDHASEVGSAVGAVLAVLHAQPTDRFADLLDVDDVPADEWLAEARAVYAGVAAEVPAEFRPRIEAFLDAAPPAAGTELVVAHNDLGAEHLLVDPDTGELTGLLDWSDAALTDPARDLALVLRDLGPVGFEAALRTYGEGGGRGARGRSARGERALNHGDLRERAILYARCAALEDLAYGLEPGHRPYADAARRALGWLFPPAADPSA</sequence>
<feature type="domain" description="Aminoglycoside phosphotransferase" evidence="1">
    <location>
        <begin position="45"/>
        <end position="270"/>
    </location>
</feature>
<evidence type="ECO:0000259" key="1">
    <source>
        <dbReference type="Pfam" id="PF01636"/>
    </source>
</evidence>
<dbReference type="Gene3D" id="3.30.200.20">
    <property type="entry name" value="Phosphorylase Kinase, domain 1"/>
    <property type="match status" value="1"/>
</dbReference>
<reference evidence="3" key="1">
    <citation type="journal article" date="2019" name="Int. J. Syst. Evol. Microbiol.">
        <title>The Global Catalogue of Microorganisms (GCM) 10K type strain sequencing project: providing services to taxonomists for standard genome sequencing and annotation.</title>
        <authorList>
            <consortium name="The Broad Institute Genomics Platform"/>
            <consortium name="The Broad Institute Genome Sequencing Center for Infectious Disease"/>
            <person name="Wu L."/>
            <person name="Ma J."/>
        </authorList>
    </citation>
    <scope>NUCLEOTIDE SEQUENCE [LARGE SCALE GENOMIC DNA]</scope>
    <source>
        <strain evidence="3">JCM 3369</strain>
    </source>
</reference>
<dbReference type="InterPro" id="IPR002575">
    <property type="entry name" value="Aminoglycoside_PTrfase"/>
</dbReference>
<dbReference type="EMBL" id="JBHSGF010000001">
    <property type="protein sequence ID" value="MFC4553921.1"/>
    <property type="molecule type" value="Genomic_DNA"/>
</dbReference>
<evidence type="ECO:0000313" key="3">
    <source>
        <dbReference type="Proteomes" id="UP001595955"/>
    </source>
</evidence>
<gene>
    <name evidence="2" type="ORF">ACFO3F_01550</name>
</gene>
<dbReference type="RefSeq" id="WP_122825382.1">
    <property type="nucleotide sequence ID" value="NZ_CP033325.1"/>
</dbReference>
<dbReference type="PANTHER" id="PTHR21310">
    <property type="entry name" value="AMINOGLYCOSIDE PHOSPHOTRANSFERASE-RELATED-RELATED"/>
    <property type="match status" value="1"/>
</dbReference>
<dbReference type="Pfam" id="PF01636">
    <property type="entry name" value="APH"/>
    <property type="match status" value="1"/>
</dbReference>
<comment type="caution">
    <text evidence="2">The sequence shown here is derived from an EMBL/GenBank/DDBJ whole genome shotgun (WGS) entry which is preliminary data.</text>
</comment>
<dbReference type="Gene3D" id="3.90.1200.10">
    <property type="match status" value="1"/>
</dbReference>
<dbReference type="Proteomes" id="UP001595955">
    <property type="component" value="Unassembled WGS sequence"/>
</dbReference>